<name>A0A1Y3BMA4_EURMA</name>
<accession>A0A1Y3BMA4</accession>
<keyword evidence="2" id="KW-1185">Reference proteome</keyword>
<feature type="non-terminal residue" evidence="1">
    <location>
        <position position="138"/>
    </location>
</feature>
<comment type="caution">
    <text evidence="1">The sequence shown here is derived from an EMBL/GenBank/DDBJ whole genome shotgun (WGS) entry which is preliminary data.</text>
</comment>
<dbReference type="EMBL" id="MUJZ01010163">
    <property type="protein sequence ID" value="OTF82111.1"/>
    <property type="molecule type" value="Genomic_DNA"/>
</dbReference>
<gene>
    <name evidence="1" type="ORF">BLA29_012800</name>
</gene>
<organism evidence="1 2">
    <name type="scientific">Euroglyphus maynei</name>
    <name type="common">Mayne's house dust mite</name>
    <dbReference type="NCBI Taxonomy" id="6958"/>
    <lineage>
        <taxon>Eukaryota</taxon>
        <taxon>Metazoa</taxon>
        <taxon>Ecdysozoa</taxon>
        <taxon>Arthropoda</taxon>
        <taxon>Chelicerata</taxon>
        <taxon>Arachnida</taxon>
        <taxon>Acari</taxon>
        <taxon>Acariformes</taxon>
        <taxon>Sarcoptiformes</taxon>
        <taxon>Astigmata</taxon>
        <taxon>Psoroptidia</taxon>
        <taxon>Analgoidea</taxon>
        <taxon>Pyroglyphidae</taxon>
        <taxon>Pyroglyphinae</taxon>
        <taxon>Euroglyphus</taxon>
    </lineage>
</organism>
<protein>
    <submittedName>
        <fullName evidence="1">Uncharacterized protein</fullName>
    </submittedName>
</protein>
<evidence type="ECO:0000313" key="1">
    <source>
        <dbReference type="EMBL" id="OTF82111.1"/>
    </source>
</evidence>
<dbReference type="Proteomes" id="UP000194236">
    <property type="component" value="Unassembled WGS sequence"/>
</dbReference>
<proteinExistence type="predicted"/>
<dbReference type="AlphaFoldDB" id="A0A1Y3BMA4"/>
<evidence type="ECO:0000313" key="2">
    <source>
        <dbReference type="Proteomes" id="UP000194236"/>
    </source>
</evidence>
<sequence>MESCKERMKQGMTTKQQVEYHNSMNDQINNEAAKRVECNPNERQICQAVDEGKFKHQEGPTGVSIRWIRWRSPDEKSNGKRKCLGRNNMLDREWDPDDQISLTKLVHRSKESDVLMEFVEFGIGQILLHVMDDQVSNL</sequence>
<reference evidence="1 2" key="1">
    <citation type="submission" date="2017-03" db="EMBL/GenBank/DDBJ databases">
        <title>Genome Survey of Euroglyphus maynei.</title>
        <authorList>
            <person name="Arlian L.G."/>
            <person name="Morgan M.S."/>
            <person name="Rider S.D."/>
        </authorList>
    </citation>
    <scope>NUCLEOTIDE SEQUENCE [LARGE SCALE GENOMIC DNA]</scope>
    <source>
        <strain evidence="1">Arlian Lab</strain>
        <tissue evidence="1">Whole body</tissue>
    </source>
</reference>